<protein>
    <submittedName>
        <fullName evidence="2">Membrane protein</fullName>
    </submittedName>
</protein>
<dbReference type="Proteomes" id="UP000823201">
    <property type="component" value="Unassembled WGS sequence"/>
</dbReference>
<reference evidence="2 3" key="1">
    <citation type="submission" date="2021-01" db="EMBL/GenBank/DDBJ databases">
        <title>Genomic Encyclopedia of Type Strains, Phase IV (KMG-IV): sequencing the most valuable type-strain genomes for metagenomic binning, comparative biology and taxonomic classification.</title>
        <authorList>
            <person name="Goeker M."/>
        </authorList>
    </citation>
    <scope>NUCLEOTIDE SEQUENCE [LARGE SCALE GENOMIC DNA]</scope>
    <source>
        <strain evidence="2 3">DSM 100968</strain>
    </source>
</reference>
<gene>
    <name evidence="2" type="ORF">JOC27_001010</name>
</gene>
<sequence>MFDRLKFMLDSNNKYVFMFAILPILFAVLVFFFKNKINLKTNKVLLLSLIAIILITDIVTAGILIY</sequence>
<evidence type="ECO:0000313" key="2">
    <source>
        <dbReference type="EMBL" id="MBM7657561.1"/>
    </source>
</evidence>
<evidence type="ECO:0000256" key="1">
    <source>
        <dbReference type="SAM" id="Phobius"/>
    </source>
</evidence>
<name>A0ABS2Q6Y2_9BACL</name>
<keyword evidence="3" id="KW-1185">Reference proteome</keyword>
<comment type="caution">
    <text evidence="2">The sequence shown here is derived from an EMBL/GenBank/DDBJ whole genome shotgun (WGS) entry which is preliminary data.</text>
</comment>
<organism evidence="2 3">
    <name type="scientific">Sporolactobacillus spathodeae</name>
    <dbReference type="NCBI Taxonomy" id="1465502"/>
    <lineage>
        <taxon>Bacteria</taxon>
        <taxon>Bacillati</taxon>
        <taxon>Bacillota</taxon>
        <taxon>Bacilli</taxon>
        <taxon>Bacillales</taxon>
        <taxon>Sporolactobacillaceae</taxon>
        <taxon>Sporolactobacillus</taxon>
    </lineage>
</organism>
<proteinExistence type="predicted"/>
<dbReference type="EMBL" id="JAFBEV010000006">
    <property type="protein sequence ID" value="MBM7657561.1"/>
    <property type="molecule type" value="Genomic_DNA"/>
</dbReference>
<keyword evidence="1" id="KW-0472">Membrane</keyword>
<accession>A0ABS2Q6Y2</accession>
<keyword evidence="1" id="KW-1133">Transmembrane helix</keyword>
<keyword evidence="1" id="KW-0812">Transmembrane</keyword>
<feature type="transmembrane region" description="Helical" evidence="1">
    <location>
        <begin position="15"/>
        <end position="33"/>
    </location>
</feature>
<feature type="transmembrane region" description="Helical" evidence="1">
    <location>
        <begin position="45"/>
        <end position="65"/>
    </location>
</feature>
<evidence type="ECO:0000313" key="3">
    <source>
        <dbReference type="Proteomes" id="UP000823201"/>
    </source>
</evidence>